<evidence type="ECO:0000256" key="10">
    <source>
        <dbReference type="SAM" id="SignalP"/>
    </source>
</evidence>
<evidence type="ECO:0000256" key="6">
    <source>
        <dbReference type="ARBA" id="ARBA00022927"/>
    </source>
</evidence>
<dbReference type="Proteomes" id="UP000242515">
    <property type="component" value="Unassembled WGS sequence"/>
</dbReference>
<keyword evidence="9" id="KW-0998">Cell outer membrane</keyword>
<dbReference type="GO" id="GO:0008320">
    <property type="term" value="F:protein transmembrane transporter activity"/>
    <property type="evidence" value="ECO:0007669"/>
    <property type="project" value="TreeGrafter"/>
</dbReference>
<evidence type="ECO:0000256" key="8">
    <source>
        <dbReference type="ARBA" id="ARBA00023136"/>
    </source>
</evidence>
<dbReference type="Pfam" id="PF17287">
    <property type="entry name" value="POTRA_3"/>
    <property type="match status" value="1"/>
</dbReference>
<dbReference type="Gene3D" id="2.40.160.50">
    <property type="entry name" value="membrane protein fhac: a member of the omp85/tpsb transporter family"/>
    <property type="match status" value="1"/>
</dbReference>
<dbReference type="InterPro" id="IPR005565">
    <property type="entry name" value="Hemolysn_activator_HlyB_C"/>
</dbReference>
<protein>
    <submittedName>
        <fullName evidence="12">Hemolysin activation/secretion protein</fullName>
    </submittedName>
</protein>
<accession>A0A1H9LN96</accession>
<evidence type="ECO:0000256" key="3">
    <source>
        <dbReference type="ARBA" id="ARBA00022448"/>
    </source>
</evidence>
<dbReference type="Pfam" id="PF03865">
    <property type="entry name" value="ShlB"/>
    <property type="match status" value="1"/>
</dbReference>
<dbReference type="InterPro" id="IPR034746">
    <property type="entry name" value="POTRA"/>
</dbReference>
<keyword evidence="6" id="KW-0653">Protein transport</keyword>
<comment type="subcellular location">
    <subcellularLocation>
        <location evidence="1">Cell outer membrane</location>
    </subcellularLocation>
</comment>
<dbReference type="AlphaFoldDB" id="A0A1H9LN96"/>
<evidence type="ECO:0000256" key="5">
    <source>
        <dbReference type="ARBA" id="ARBA00022692"/>
    </source>
</evidence>
<comment type="similarity">
    <text evidence="2">Belongs to the TPS (TC 1.B.20) family.</text>
</comment>
<sequence length="569" mass="63058">MPSRTKTSFYTAKMITAGLTGFTSLVHAAPFIDQQQQHIQTQQSAKEAQLTPAAPDISLDKSLPKNVEGPFVQESPCFVIKKVNLTGTDSLPWWFRAKSIVNQGVGHCLGVQGINQLMGRLQNRLITHGWVTSRVLVPAQDLSQGELTLSIVAGTLGQVRYTSGSDSRAVLGSSVPASSEKLLDLRDIEQGLENQQRLPTVEDSMEIVPGEKEGESDVVITRRQSKIWRVNLWADDSGTKSTGRTQVGGMLALDNPFALSDLLYLSASHDIGFKGHKQSKNINGHYSVPLGYWLLEVTGGEYDYVQNVAGYNGDIRYSGKSKNLNVGVSRVIQRNASGKTTLRSNLLIRELQNYIDRSEIEVQHRRTSAWQLGLDHRHYFGPITLNGSVNYQHGTRWFGALPAYEEHYEAGYRATAKSKIFTWNLGMDWPFQVADQNFRYQFTYLRQQSSTPLTSPDQLAIGNRWTVRGFNGERTLSASHGWYVQNTLAWQTPLPNQELYLGADYGEVGGRSDGSTLIGRHLAGSVIGVRGALSSMGVGYDLFAGTPLAKPKGFKTDRVTFGFSLNWQY</sequence>
<feature type="chain" id="PRO_5017451743" evidence="10">
    <location>
        <begin position="29"/>
        <end position="569"/>
    </location>
</feature>
<evidence type="ECO:0000313" key="13">
    <source>
        <dbReference type="Proteomes" id="UP000242515"/>
    </source>
</evidence>
<evidence type="ECO:0000313" key="12">
    <source>
        <dbReference type="EMBL" id="SER12818.1"/>
    </source>
</evidence>
<dbReference type="GO" id="GO:0006811">
    <property type="term" value="P:monoatomic ion transport"/>
    <property type="evidence" value="ECO:0007669"/>
    <property type="project" value="UniProtKB-KW"/>
</dbReference>
<keyword evidence="8" id="KW-0472">Membrane</keyword>
<dbReference type="InterPro" id="IPR027282">
    <property type="entry name" value="TPS"/>
</dbReference>
<reference evidence="13" key="1">
    <citation type="submission" date="2016-10" db="EMBL/GenBank/DDBJ databases">
        <authorList>
            <person name="Varghese N."/>
            <person name="Submissions S."/>
        </authorList>
    </citation>
    <scope>NUCLEOTIDE SEQUENCE [LARGE SCALE GENOMIC DNA]</scope>
    <source>
        <strain evidence="13">8N4</strain>
    </source>
</reference>
<evidence type="ECO:0000256" key="1">
    <source>
        <dbReference type="ARBA" id="ARBA00004442"/>
    </source>
</evidence>
<dbReference type="EMBL" id="FOGC01000012">
    <property type="protein sequence ID" value="SER12818.1"/>
    <property type="molecule type" value="Genomic_DNA"/>
</dbReference>
<keyword evidence="10" id="KW-0732">Signal</keyword>
<dbReference type="InterPro" id="IPR013686">
    <property type="entry name" value="Polypept-transport_assoc_ShlB"/>
</dbReference>
<evidence type="ECO:0000256" key="2">
    <source>
        <dbReference type="ARBA" id="ARBA00009055"/>
    </source>
</evidence>
<evidence type="ECO:0000256" key="4">
    <source>
        <dbReference type="ARBA" id="ARBA00022452"/>
    </source>
</evidence>
<dbReference type="PANTHER" id="PTHR34597">
    <property type="entry name" value="SLR1661 PROTEIN"/>
    <property type="match status" value="1"/>
</dbReference>
<dbReference type="GO" id="GO:0009279">
    <property type="term" value="C:cell outer membrane"/>
    <property type="evidence" value="ECO:0007669"/>
    <property type="project" value="UniProtKB-SubCell"/>
</dbReference>
<keyword evidence="4" id="KW-1134">Transmembrane beta strand</keyword>
<dbReference type="GO" id="GO:0098046">
    <property type="term" value="C:type V protein secretion system complex"/>
    <property type="evidence" value="ECO:0007669"/>
    <property type="project" value="TreeGrafter"/>
</dbReference>
<dbReference type="Gene3D" id="3.10.20.310">
    <property type="entry name" value="membrane protein fhac"/>
    <property type="match status" value="1"/>
</dbReference>
<dbReference type="Pfam" id="PF08479">
    <property type="entry name" value="POTRA_2"/>
    <property type="match status" value="1"/>
</dbReference>
<name>A0A1H9LN96_9GAMM</name>
<feature type="domain" description="POTRA" evidence="11">
    <location>
        <begin position="78"/>
        <end position="154"/>
    </location>
</feature>
<evidence type="ECO:0000259" key="11">
    <source>
        <dbReference type="PROSITE" id="PS51779"/>
    </source>
</evidence>
<proteinExistence type="inferred from homology"/>
<dbReference type="GO" id="GO:0046819">
    <property type="term" value="P:protein secretion by the type V secretion system"/>
    <property type="evidence" value="ECO:0007669"/>
    <property type="project" value="TreeGrafter"/>
</dbReference>
<dbReference type="PROSITE" id="PS51779">
    <property type="entry name" value="POTRA"/>
    <property type="match status" value="1"/>
</dbReference>
<dbReference type="InterPro" id="IPR035251">
    <property type="entry name" value="ShlB_POTRA"/>
</dbReference>
<dbReference type="PIRSF" id="PIRSF029745">
    <property type="entry name" value="FhaC"/>
    <property type="match status" value="1"/>
</dbReference>
<gene>
    <name evidence="12" type="ORF">SAMN05216522_1124</name>
</gene>
<feature type="signal peptide" evidence="10">
    <location>
        <begin position="1"/>
        <end position="28"/>
    </location>
</feature>
<keyword evidence="13" id="KW-1185">Reference proteome</keyword>
<dbReference type="RefSeq" id="WP_177173161.1">
    <property type="nucleotide sequence ID" value="NZ_FOGC01000012.1"/>
</dbReference>
<dbReference type="PANTHER" id="PTHR34597:SF3">
    <property type="entry name" value="OUTER MEMBRANE TRANSPORTER CDIB"/>
    <property type="match status" value="1"/>
</dbReference>
<organism evidence="12 13">
    <name type="scientific">Rosenbergiella nectarea</name>
    <dbReference type="NCBI Taxonomy" id="988801"/>
    <lineage>
        <taxon>Bacteria</taxon>
        <taxon>Pseudomonadati</taxon>
        <taxon>Pseudomonadota</taxon>
        <taxon>Gammaproteobacteria</taxon>
        <taxon>Enterobacterales</taxon>
        <taxon>Erwiniaceae</taxon>
        <taxon>Rosenbergiella</taxon>
    </lineage>
</organism>
<evidence type="ECO:0000256" key="7">
    <source>
        <dbReference type="ARBA" id="ARBA00023065"/>
    </source>
</evidence>
<keyword evidence="7" id="KW-0406">Ion transport</keyword>
<keyword evidence="5" id="KW-0812">Transmembrane</keyword>
<keyword evidence="3" id="KW-0813">Transport</keyword>
<dbReference type="STRING" id="988801.SAMN05216522_1124"/>
<evidence type="ECO:0000256" key="9">
    <source>
        <dbReference type="ARBA" id="ARBA00023237"/>
    </source>
</evidence>
<dbReference type="InterPro" id="IPR051544">
    <property type="entry name" value="TPS_OM_transporter"/>
</dbReference>
<dbReference type="FunFam" id="2.40.160.50:FF:000009">
    <property type="entry name" value="Putative hemolysin activator protein"/>
    <property type="match status" value="1"/>
</dbReference>